<keyword evidence="1" id="KW-0812">Transmembrane</keyword>
<accession>A0ABT4RMC2</accession>
<protein>
    <recommendedName>
        <fullName evidence="4">DMT family transporter</fullName>
    </recommendedName>
</protein>
<feature type="transmembrane region" description="Helical" evidence="1">
    <location>
        <begin position="167"/>
        <end position="185"/>
    </location>
</feature>
<feature type="transmembrane region" description="Helical" evidence="1">
    <location>
        <begin position="133"/>
        <end position="155"/>
    </location>
</feature>
<dbReference type="InterPro" id="IPR037185">
    <property type="entry name" value="EmrE-like"/>
</dbReference>
<evidence type="ECO:0008006" key="4">
    <source>
        <dbReference type="Google" id="ProtNLM"/>
    </source>
</evidence>
<proteinExistence type="predicted"/>
<name>A0ABT4RMC2_9ACTN</name>
<dbReference type="SUPFAM" id="SSF103481">
    <property type="entry name" value="Multidrug resistance efflux transporter EmrE"/>
    <property type="match status" value="1"/>
</dbReference>
<feature type="transmembrane region" description="Helical" evidence="1">
    <location>
        <begin position="75"/>
        <end position="94"/>
    </location>
</feature>
<feature type="transmembrane region" description="Helical" evidence="1">
    <location>
        <begin position="227"/>
        <end position="248"/>
    </location>
</feature>
<feature type="transmembrane region" description="Helical" evidence="1">
    <location>
        <begin position="260"/>
        <end position="277"/>
    </location>
</feature>
<evidence type="ECO:0000313" key="3">
    <source>
        <dbReference type="Proteomes" id="UP001147700"/>
    </source>
</evidence>
<evidence type="ECO:0000256" key="1">
    <source>
        <dbReference type="SAM" id="Phobius"/>
    </source>
</evidence>
<keyword evidence="3" id="KW-1185">Reference proteome</keyword>
<sequence length="291" mass="29442">MSLNLGILLALACAIATQLGFLYKHKGANEAPLVDVKHPFRTAKQLWSCKWFAIGMGIAAGAWLLHVAAMTIAPLSVVQAVLSTGVVILAVLADRIFGFKVGMKQWIGVAMTALGLVLLVITLPGGSHGSHSAYSLAGMIAFEGGLLVIGAILIGGKRLGVPHHHHGIMLGAAAGILFGVGNIAIKALTGAGGLEGIITSPWLAVAVMSSVIAFYTSARGMQEGEAVPVIAATSTAANVANILGGIIVFGDPMPQDTVGIAVQAFAFVLVIAAALLTPPPVRAAAANGAPA</sequence>
<dbReference type="Gene3D" id="1.10.3730.20">
    <property type="match status" value="1"/>
</dbReference>
<gene>
    <name evidence="2" type="ORF">OJ962_19490</name>
</gene>
<organism evidence="2 3">
    <name type="scientific">Solirubrobacter deserti</name>
    <dbReference type="NCBI Taxonomy" id="2282478"/>
    <lineage>
        <taxon>Bacteria</taxon>
        <taxon>Bacillati</taxon>
        <taxon>Actinomycetota</taxon>
        <taxon>Thermoleophilia</taxon>
        <taxon>Solirubrobacterales</taxon>
        <taxon>Solirubrobacteraceae</taxon>
        <taxon>Solirubrobacter</taxon>
    </lineage>
</organism>
<keyword evidence="1" id="KW-1133">Transmembrane helix</keyword>
<comment type="caution">
    <text evidence="2">The sequence shown here is derived from an EMBL/GenBank/DDBJ whole genome shotgun (WGS) entry which is preliminary data.</text>
</comment>
<feature type="transmembrane region" description="Helical" evidence="1">
    <location>
        <begin position="6"/>
        <end position="23"/>
    </location>
</feature>
<dbReference type="RefSeq" id="WP_202955635.1">
    <property type="nucleotide sequence ID" value="NZ_JAPCID010000028.1"/>
</dbReference>
<feature type="transmembrane region" description="Helical" evidence="1">
    <location>
        <begin position="197"/>
        <end position="215"/>
    </location>
</feature>
<evidence type="ECO:0000313" key="2">
    <source>
        <dbReference type="EMBL" id="MDA0139694.1"/>
    </source>
</evidence>
<feature type="transmembrane region" description="Helical" evidence="1">
    <location>
        <begin position="51"/>
        <end position="69"/>
    </location>
</feature>
<dbReference type="PANTHER" id="PTHR40761">
    <property type="entry name" value="CONSERVED INTEGRAL MEMBRANE ALANINE VALINE AND LEUCINE RICH PROTEIN-RELATED"/>
    <property type="match status" value="1"/>
</dbReference>
<reference evidence="2" key="1">
    <citation type="submission" date="2022-10" db="EMBL/GenBank/DDBJ databases">
        <title>The WGS of Solirubrobacter sp. CPCC 204708.</title>
        <authorList>
            <person name="Jiang Z."/>
        </authorList>
    </citation>
    <scope>NUCLEOTIDE SEQUENCE</scope>
    <source>
        <strain evidence="2">CPCC 204708</strain>
    </source>
</reference>
<dbReference type="EMBL" id="JAPCID010000028">
    <property type="protein sequence ID" value="MDA0139694.1"/>
    <property type="molecule type" value="Genomic_DNA"/>
</dbReference>
<feature type="transmembrane region" description="Helical" evidence="1">
    <location>
        <begin position="106"/>
        <end position="127"/>
    </location>
</feature>
<dbReference type="Proteomes" id="UP001147700">
    <property type="component" value="Unassembled WGS sequence"/>
</dbReference>
<dbReference type="PANTHER" id="PTHR40761:SF1">
    <property type="entry name" value="CONSERVED INTEGRAL MEMBRANE ALANINE VALINE AND LEUCINE RICH PROTEIN-RELATED"/>
    <property type="match status" value="1"/>
</dbReference>
<keyword evidence="1" id="KW-0472">Membrane</keyword>